<dbReference type="VEuPathDB" id="FungiDB:F9C07_1634772"/>
<dbReference type="PANTHER" id="PTHR40619">
    <property type="entry name" value="FUNGAL STAND N-TERMINAL GOODBYE DOMAIN-CONTAINING PROTEIN"/>
    <property type="match status" value="1"/>
</dbReference>
<reference evidence="2" key="1">
    <citation type="journal article" date="2021" name="G3 (Bethesda)">
        <title>Chromosome assembled and annotated genome sequence of Aspergillus flavus NRRL 3357.</title>
        <authorList>
            <person name="Skerker J.M."/>
            <person name="Pianalto K.M."/>
            <person name="Mondo S.J."/>
            <person name="Yang K."/>
            <person name="Arkin A.P."/>
            <person name="Keller N.P."/>
            <person name="Grigoriev I.V."/>
            <person name="Louise Glass N.L."/>
        </authorList>
    </citation>
    <scope>NUCLEOTIDE SEQUENCE [LARGE SCALE GENOMIC DNA]</scope>
    <source>
        <strain evidence="2">ATCC 200026 / FGSC A1120 / IAM 13836 / NRRL 3357 / JCM 12722 / SRRC 167</strain>
    </source>
</reference>
<organism evidence="1 2">
    <name type="scientific">Aspergillus flavus (strain ATCC 200026 / FGSC A1120 / IAM 13836 / NRRL 3357 / JCM 12722 / SRRC 167)</name>
    <dbReference type="NCBI Taxonomy" id="332952"/>
    <lineage>
        <taxon>Eukaryota</taxon>
        <taxon>Fungi</taxon>
        <taxon>Dikarya</taxon>
        <taxon>Ascomycota</taxon>
        <taxon>Pezizomycotina</taxon>
        <taxon>Eurotiomycetes</taxon>
        <taxon>Eurotiomycetidae</taxon>
        <taxon>Eurotiales</taxon>
        <taxon>Aspergillaceae</taxon>
        <taxon>Aspergillus</taxon>
        <taxon>Aspergillus subgen. Circumdati</taxon>
    </lineage>
</organism>
<dbReference type="EMBL" id="CP044621">
    <property type="protein sequence ID" value="QRD83795.1"/>
    <property type="molecule type" value="Genomic_DNA"/>
</dbReference>
<proteinExistence type="predicted"/>
<evidence type="ECO:0000313" key="2">
    <source>
        <dbReference type="Proteomes" id="UP000596276"/>
    </source>
</evidence>
<gene>
    <name evidence="1" type="ORF">F9C07_1634772</name>
</gene>
<dbReference type="Proteomes" id="UP000596276">
    <property type="component" value="Chromosome 5"/>
</dbReference>
<name>A0A7U2MID8_ASPFN</name>
<dbReference type="PANTHER" id="PTHR40619:SF3">
    <property type="entry name" value="FUNGAL STAND N-TERMINAL GOODBYE DOMAIN-CONTAINING PROTEIN"/>
    <property type="match status" value="1"/>
</dbReference>
<evidence type="ECO:0000313" key="1">
    <source>
        <dbReference type="EMBL" id="QRD83795.1"/>
    </source>
</evidence>
<keyword evidence="2" id="KW-1185">Reference proteome</keyword>
<sequence length="225" mass="25551">MSHDRPDLLLVDANLCSFALNNISPMSFFCGLHITTASHKDPWAGPNGLIRSLIFQIICSLYRHNLLNIDFIHSRGYLKDLEEHDLATLCETLHRLVGQCSPEMAIYCVIDGIGCFDKGLHRSFQQDQFIIEALHDIVEDDMLRCRFKMLMTNSGQSTRRLRQLLDSTQHTILNNILRIGRVNDGRIKSDFIGRGRSARTPNIYDTLKKCSVIYSANLGIPCKLS</sequence>
<accession>A0A7U2MID8</accession>
<dbReference type="AlphaFoldDB" id="A0A7U2MID8"/>
<protein>
    <submittedName>
        <fullName evidence="1">Uncharacterized protein</fullName>
    </submittedName>
</protein>